<comment type="similarity">
    <text evidence="1">Belongs to the sigma-70 factor family. ECF subfamily.</text>
</comment>
<dbReference type="InterPro" id="IPR036388">
    <property type="entry name" value="WH-like_DNA-bd_sf"/>
</dbReference>
<dbReference type="NCBIfam" id="TIGR02937">
    <property type="entry name" value="sigma70-ECF"/>
    <property type="match status" value="1"/>
</dbReference>
<keyword evidence="2" id="KW-0805">Transcription regulation</keyword>
<dbReference type="SUPFAM" id="SSF88946">
    <property type="entry name" value="Sigma2 domain of RNA polymerase sigma factors"/>
    <property type="match status" value="1"/>
</dbReference>
<dbReference type="Pfam" id="PF08281">
    <property type="entry name" value="Sigma70_r4_2"/>
    <property type="match status" value="1"/>
</dbReference>
<accession>A0ABP9CEP2</accession>
<evidence type="ECO:0000259" key="5">
    <source>
        <dbReference type="Pfam" id="PF04542"/>
    </source>
</evidence>
<dbReference type="PANTHER" id="PTHR43133">
    <property type="entry name" value="RNA POLYMERASE ECF-TYPE SIGMA FACTO"/>
    <property type="match status" value="1"/>
</dbReference>
<evidence type="ECO:0000313" key="7">
    <source>
        <dbReference type="EMBL" id="GAA4807125.1"/>
    </source>
</evidence>
<evidence type="ECO:0000313" key="8">
    <source>
        <dbReference type="Proteomes" id="UP001501411"/>
    </source>
</evidence>
<dbReference type="InterPro" id="IPR014284">
    <property type="entry name" value="RNA_pol_sigma-70_dom"/>
</dbReference>
<evidence type="ECO:0000259" key="6">
    <source>
        <dbReference type="Pfam" id="PF08281"/>
    </source>
</evidence>
<dbReference type="InterPro" id="IPR013324">
    <property type="entry name" value="RNA_pol_sigma_r3/r4-like"/>
</dbReference>
<dbReference type="InterPro" id="IPR014327">
    <property type="entry name" value="RNA_pol_sigma70_bacteroid"/>
</dbReference>
<dbReference type="EMBL" id="BAABIQ010000044">
    <property type="protein sequence ID" value="GAA4807125.1"/>
    <property type="molecule type" value="Genomic_DNA"/>
</dbReference>
<protein>
    <submittedName>
        <fullName evidence="7">RNA polymerase sigma-70 factor</fullName>
    </submittedName>
</protein>
<dbReference type="Gene3D" id="1.10.10.10">
    <property type="entry name" value="Winged helix-like DNA-binding domain superfamily/Winged helix DNA-binding domain"/>
    <property type="match status" value="1"/>
</dbReference>
<evidence type="ECO:0000256" key="3">
    <source>
        <dbReference type="ARBA" id="ARBA00023082"/>
    </source>
</evidence>
<keyword evidence="8" id="KW-1185">Reference proteome</keyword>
<keyword evidence="3" id="KW-0731">Sigma factor</keyword>
<proteinExistence type="inferred from homology"/>
<feature type="domain" description="RNA polymerase sigma-70 region 2" evidence="5">
    <location>
        <begin position="24"/>
        <end position="89"/>
    </location>
</feature>
<dbReference type="CDD" id="cd06171">
    <property type="entry name" value="Sigma70_r4"/>
    <property type="match status" value="1"/>
</dbReference>
<dbReference type="NCBIfam" id="TIGR02985">
    <property type="entry name" value="Sig70_bacteroi1"/>
    <property type="match status" value="1"/>
</dbReference>
<dbReference type="Gene3D" id="1.10.1740.10">
    <property type="match status" value="1"/>
</dbReference>
<dbReference type="SUPFAM" id="SSF88659">
    <property type="entry name" value="Sigma3 and sigma4 domains of RNA polymerase sigma factors"/>
    <property type="match status" value="1"/>
</dbReference>
<feature type="domain" description="RNA polymerase sigma factor 70 region 4 type 2" evidence="6">
    <location>
        <begin position="125"/>
        <end position="171"/>
    </location>
</feature>
<organism evidence="7 8">
    <name type="scientific">Olivibacter ginsenosidimutans</name>
    <dbReference type="NCBI Taxonomy" id="1176537"/>
    <lineage>
        <taxon>Bacteria</taxon>
        <taxon>Pseudomonadati</taxon>
        <taxon>Bacteroidota</taxon>
        <taxon>Sphingobacteriia</taxon>
        <taxon>Sphingobacteriales</taxon>
        <taxon>Sphingobacteriaceae</taxon>
        <taxon>Olivibacter</taxon>
    </lineage>
</organism>
<comment type="caution">
    <text evidence="7">The sequence shown here is derived from an EMBL/GenBank/DDBJ whole genome shotgun (WGS) entry which is preliminary data.</text>
</comment>
<dbReference type="InterPro" id="IPR013249">
    <property type="entry name" value="RNA_pol_sigma70_r4_t2"/>
</dbReference>
<dbReference type="Pfam" id="PF04542">
    <property type="entry name" value="Sigma70_r2"/>
    <property type="match status" value="1"/>
</dbReference>
<dbReference type="Proteomes" id="UP001501411">
    <property type="component" value="Unassembled WGS sequence"/>
</dbReference>
<gene>
    <name evidence="7" type="ORF">GCM10023231_40390</name>
</gene>
<name>A0ABP9CEP2_9SPHI</name>
<dbReference type="InterPro" id="IPR007627">
    <property type="entry name" value="RNA_pol_sigma70_r2"/>
</dbReference>
<evidence type="ECO:0000256" key="1">
    <source>
        <dbReference type="ARBA" id="ARBA00010641"/>
    </source>
</evidence>
<evidence type="ECO:0000256" key="4">
    <source>
        <dbReference type="ARBA" id="ARBA00023163"/>
    </source>
</evidence>
<dbReference type="PANTHER" id="PTHR43133:SF46">
    <property type="entry name" value="RNA POLYMERASE SIGMA-70 FACTOR ECF SUBFAMILY"/>
    <property type="match status" value="1"/>
</dbReference>
<sequence length="196" mass="23072">MSRKRDSVLLQRFISGDDSAFAELYDTYWERLFVYAVRILGDEEDAEDAVQDAFVSFWKYRKSAENVEHLHSYLFTIVRNNTVKLIRRNIARRNYLSAMQSFFDELVGGPDEMYIAKGLEQFFEAEIEKLPNKMREIFLLSRKEQLSHKQIAEKLGISHETVKKQIYNSLKVLREQLNNDQYSALLLLTIVWLCCG</sequence>
<keyword evidence="4" id="KW-0804">Transcription</keyword>
<reference evidence="8" key="1">
    <citation type="journal article" date="2019" name="Int. J. Syst. Evol. Microbiol.">
        <title>The Global Catalogue of Microorganisms (GCM) 10K type strain sequencing project: providing services to taxonomists for standard genome sequencing and annotation.</title>
        <authorList>
            <consortium name="The Broad Institute Genomics Platform"/>
            <consortium name="The Broad Institute Genome Sequencing Center for Infectious Disease"/>
            <person name="Wu L."/>
            <person name="Ma J."/>
        </authorList>
    </citation>
    <scope>NUCLEOTIDE SEQUENCE [LARGE SCALE GENOMIC DNA]</scope>
    <source>
        <strain evidence="8">JCM 18200</strain>
    </source>
</reference>
<dbReference type="InterPro" id="IPR039425">
    <property type="entry name" value="RNA_pol_sigma-70-like"/>
</dbReference>
<evidence type="ECO:0000256" key="2">
    <source>
        <dbReference type="ARBA" id="ARBA00023015"/>
    </source>
</evidence>
<dbReference type="RefSeq" id="WP_345234942.1">
    <property type="nucleotide sequence ID" value="NZ_BAABIQ010000044.1"/>
</dbReference>
<dbReference type="InterPro" id="IPR013325">
    <property type="entry name" value="RNA_pol_sigma_r2"/>
</dbReference>